<feature type="transmembrane region" description="Helical" evidence="1">
    <location>
        <begin position="7"/>
        <end position="29"/>
    </location>
</feature>
<proteinExistence type="predicted"/>
<name>A0A3R9X977_9CREN</name>
<dbReference type="RefSeq" id="WP_125670285.1">
    <property type="nucleotide sequence ID" value="NZ_RCOS01000022.1"/>
</dbReference>
<dbReference type="EMBL" id="RCOS01000022">
    <property type="protein sequence ID" value="RSN78296.1"/>
    <property type="molecule type" value="Genomic_DNA"/>
</dbReference>
<organism evidence="2 3">
    <name type="scientific">Candidatus Methanodesulfokora washburnensis</name>
    <dbReference type="NCBI Taxonomy" id="2478471"/>
    <lineage>
        <taxon>Archaea</taxon>
        <taxon>Thermoproteota</taxon>
        <taxon>Candidatus Korarchaeia</taxon>
        <taxon>Candidatus Korarchaeia incertae sedis</taxon>
        <taxon>Candidatus Methanodesulfokora</taxon>
    </lineage>
</organism>
<evidence type="ECO:0000256" key="1">
    <source>
        <dbReference type="SAM" id="Phobius"/>
    </source>
</evidence>
<dbReference type="Proteomes" id="UP000277582">
    <property type="component" value="Unassembled WGS sequence"/>
</dbReference>
<evidence type="ECO:0000313" key="2">
    <source>
        <dbReference type="EMBL" id="RSN78296.1"/>
    </source>
</evidence>
<keyword evidence="1" id="KW-0472">Membrane</keyword>
<sequence length="200" mass="22579">MVRIREGIAEAVVGVFLIGYITFSVAFLVFDLPQWIYKLWVALLLIALFLSLILYGIEQSFPKKIVETSEEMTVSVVKQPPKNPSPHANAKTFVTSFKIYPFLKDLPYLESGDKKLTDEYVIKALNSLPLGDIFATAFNESDPIPLAQTMERYKNLIDETMEENLPETIVSLFALSIMLLLSMRDLIYEAKKKARPPIGG</sequence>
<comment type="caution">
    <text evidence="2">The sequence shown here is derived from an EMBL/GenBank/DDBJ whole genome shotgun (WGS) entry which is preliminary data.</text>
</comment>
<evidence type="ECO:0000313" key="3">
    <source>
        <dbReference type="Proteomes" id="UP000277582"/>
    </source>
</evidence>
<keyword evidence="1" id="KW-1133">Transmembrane helix</keyword>
<feature type="transmembrane region" description="Helical" evidence="1">
    <location>
        <begin position="35"/>
        <end position="57"/>
    </location>
</feature>
<keyword evidence="3" id="KW-1185">Reference proteome</keyword>
<accession>A0A3R9X977</accession>
<keyword evidence="1" id="KW-0812">Transmembrane</keyword>
<dbReference type="AlphaFoldDB" id="A0A3R9X977"/>
<reference evidence="2 3" key="1">
    <citation type="submission" date="2018-10" db="EMBL/GenBank/DDBJ databases">
        <title>Co-occurring genomic capacity for anaerobic methane metabolism and dissimilatory sulfite reduction discovered in the Korarchaeota.</title>
        <authorList>
            <person name="Mckay L.J."/>
            <person name="Dlakic M."/>
            <person name="Fields M.W."/>
            <person name="Delmont T.O."/>
            <person name="Eren A.M."/>
            <person name="Jay Z.J."/>
            <person name="Klingelsmith K.B."/>
            <person name="Rusch D.B."/>
            <person name="Inskeep W.P."/>
        </authorList>
    </citation>
    <scope>NUCLEOTIDE SEQUENCE [LARGE SCALE GENOMIC DNA]</scope>
    <source>
        <strain evidence="2 3">MDKW</strain>
    </source>
</reference>
<gene>
    <name evidence="2" type="ORF">D6D85_01415</name>
</gene>
<protein>
    <submittedName>
        <fullName evidence="2">Uncharacterized protein</fullName>
    </submittedName>
</protein>